<evidence type="ECO:0000259" key="10">
    <source>
        <dbReference type="Pfam" id="PF04316"/>
    </source>
</evidence>
<dbReference type="RefSeq" id="WP_167612772.1">
    <property type="nucleotide sequence ID" value="NZ_SOYS01000006.1"/>
</dbReference>
<keyword evidence="11" id="KW-0966">Cell projection</keyword>
<dbReference type="SUPFAM" id="SSF101498">
    <property type="entry name" value="Anti-sigma factor FlgM"/>
    <property type="match status" value="1"/>
</dbReference>
<keyword evidence="5" id="KW-0805">Transcription regulation</keyword>
<protein>
    <recommendedName>
        <fullName evidence="2">Negative regulator of flagellin synthesis</fullName>
    </recommendedName>
    <alternativeName>
        <fullName evidence="8">Anti-sigma-28 factor</fullName>
    </alternativeName>
</protein>
<evidence type="ECO:0000256" key="4">
    <source>
        <dbReference type="ARBA" id="ARBA00022795"/>
    </source>
</evidence>
<dbReference type="NCBIfam" id="TIGR03824">
    <property type="entry name" value="FlgM_jcvi"/>
    <property type="match status" value="1"/>
</dbReference>
<organism evidence="11 12">
    <name type="scientific">Cedecea colo</name>
    <dbReference type="NCBI Taxonomy" id="2552946"/>
    <lineage>
        <taxon>Bacteria</taxon>
        <taxon>Pseudomonadati</taxon>
        <taxon>Pseudomonadota</taxon>
        <taxon>Gammaproteobacteria</taxon>
        <taxon>Enterobacterales</taxon>
        <taxon>Enterobacteriaceae</taxon>
        <taxon>Cedecea</taxon>
    </lineage>
</organism>
<accession>A0ABX0VPH7</accession>
<comment type="caution">
    <text evidence="11">The sequence shown here is derived from an EMBL/GenBank/DDBJ whole genome shotgun (WGS) entry which is preliminary data.</text>
</comment>
<feature type="compositionally biased region" description="Polar residues" evidence="9">
    <location>
        <begin position="8"/>
        <end position="42"/>
    </location>
</feature>
<dbReference type="EMBL" id="SOYS01000006">
    <property type="protein sequence ID" value="NIY48698.1"/>
    <property type="molecule type" value="Genomic_DNA"/>
</dbReference>
<keyword evidence="11" id="KW-0282">Flagellum</keyword>
<keyword evidence="4" id="KW-1005">Bacterial flagellum biogenesis</keyword>
<dbReference type="InterPro" id="IPR035890">
    <property type="entry name" value="Anti-sigma-28_factor_FlgM_sf"/>
</dbReference>
<name>A0ABX0VPH7_9ENTR</name>
<evidence type="ECO:0000256" key="6">
    <source>
        <dbReference type="ARBA" id="ARBA00023163"/>
    </source>
</evidence>
<reference evidence="11 12" key="1">
    <citation type="journal article" date="2020" name="Microorganisms">
        <title>Polyphasic Characterisation of Cedecea colo sp. nov., a New Enteric Bacterium Isolated from the Koala Hindgut.</title>
        <authorList>
            <person name="Boath J.M."/>
            <person name="Dakhal S."/>
            <person name="Van T.T.H."/>
            <person name="Moore R.J."/>
            <person name="Dekiwadia C."/>
            <person name="Macreadie I.G."/>
        </authorList>
    </citation>
    <scope>NUCLEOTIDE SEQUENCE [LARGE SCALE GENOMIC DNA]</scope>
    <source>
        <strain evidence="11 12">ZA</strain>
    </source>
</reference>
<dbReference type="InterPro" id="IPR007412">
    <property type="entry name" value="FlgM"/>
</dbReference>
<comment type="similarity">
    <text evidence="1">Belongs to the FlgM family.</text>
</comment>
<dbReference type="Proteomes" id="UP000697927">
    <property type="component" value="Unassembled WGS sequence"/>
</dbReference>
<evidence type="ECO:0000256" key="7">
    <source>
        <dbReference type="ARBA" id="ARBA00024739"/>
    </source>
</evidence>
<comment type="function">
    <text evidence="7">Responsible for the coupling of flagellin expression to flagellar assembly by preventing expression of the flagellin genes when a component of the middle class of proteins is defective. It negatively regulates flagellar genes by inhibiting the activity of FliA by directly binding to FliA.</text>
</comment>
<sequence>MSIDRAQPLTTGNAQHSLAIRSKNQSVSKTPTASNETAGTQVSLSKLTQTVQTDTSRDINVERLANIRAAMEAGELHIDTNKIAHALVQDMLHSS</sequence>
<evidence type="ECO:0000256" key="8">
    <source>
        <dbReference type="ARBA" id="ARBA00030117"/>
    </source>
</evidence>
<keyword evidence="6" id="KW-0804">Transcription</keyword>
<feature type="region of interest" description="Disordered" evidence="9">
    <location>
        <begin position="1"/>
        <end position="42"/>
    </location>
</feature>
<keyword evidence="12" id="KW-1185">Reference proteome</keyword>
<gene>
    <name evidence="11" type="primary">flgM</name>
    <name evidence="11" type="ORF">E2L00_14575</name>
</gene>
<evidence type="ECO:0000256" key="5">
    <source>
        <dbReference type="ARBA" id="ARBA00023015"/>
    </source>
</evidence>
<keyword evidence="11" id="KW-0969">Cilium</keyword>
<feature type="domain" description="Anti-sigma-28 factor FlgM C-terminal" evidence="10">
    <location>
        <begin position="41"/>
        <end position="88"/>
    </location>
</feature>
<evidence type="ECO:0000256" key="2">
    <source>
        <dbReference type="ARBA" id="ARBA00017823"/>
    </source>
</evidence>
<evidence type="ECO:0000313" key="11">
    <source>
        <dbReference type="EMBL" id="NIY48698.1"/>
    </source>
</evidence>
<dbReference type="InterPro" id="IPR031316">
    <property type="entry name" value="FlgM_C"/>
</dbReference>
<keyword evidence="3" id="KW-0678">Repressor</keyword>
<proteinExistence type="inferred from homology"/>
<evidence type="ECO:0000256" key="1">
    <source>
        <dbReference type="ARBA" id="ARBA00005322"/>
    </source>
</evidence>
<dbReference type="Pfam" id="PF04316">
    <property type="entry name" value="FlgM"/>
    <property type="match status" value="1"/>
</dbReference>
<evidence type="ECO:0000256" key="3">
    <source>
        <dbReference type="ARBA" id="ARBA00022491"/>
    </source>
</evidence>
<evidence type="ECO:0000313" key="12">
    <source>
        <dbReference type="Proteomes" id="UP000697927"/>
    </source>
</evidence>
<evidence type="ECO:0000256" key="9">
    <source>
        <dbReference type="SAM" id="MobiDB-lite"/>
    </source>
</evidence>